<evidence type="ECO:0000256" key="4">
    <source>
        <dbReference type="ARBA" id="ARBA00023136"/>
    </source>
</evidence>
<accession>A0A9E2KD92</accession>
<comment type="caution">
    <text evidence="7">The sequence shown here is derived from an EMBL/GenBank/DDBJ whole genome shotgun (WGS) entry which is preliminary data.</text>
</comment>
<dbReference type="GO" id="GO:0005829">
    <property type="term" value="C:cytosol"/>
    <property type="evidence" value="ECO:0007669"/>
    <property type="project" value="TreeGrafter"/>
</dbReference>
<evidence type="ECO:0000259" key="6">
    <source>
        <dbReference type="Pfam" id="PF13515"/>
    </source>
</evidence>
<dbReference type="SUPFAM" id="SSF56784">
    <property type="entry name" value="HAD-like"/>
    <property type="match status" value="1"/>
</dbReference>
<feature type="transmembrane region" description="Helical" evidence="5">
    <location>
        <begin position="116"/>
        <end position="132"/>
    </location>
</feature>
<reference evidence="7" key="1">
    <citation type="journal article" date="2021" name="PeerJ">
        <title>Extensive microbial diversity within the chicken gut microbiome revealed by metagenomics and culture.</title>
        <authorList>
            <person name="Gilroy R."/>
            <person name="Ravi A."/>
            <person name="Getino M."/>
            <person name="Pursley I."/>
            <person name="Horton D.L."/>
            <person name="Alikhan N.F."/>
            <person name="Baker D."/>
            <person name="Gharbi K."/>
            <person name="Hall N."/>
            <person name="Watson M."/>
            <person name="Adriaenssens E.M."/>
            <person name="Foster-Nyarko E."/>
            <person name="Jarju S."/>
            <person name="Secka A."/>
            <person name="Antonio M."/>
            <person name="Oren A."/>
            <person name="Chaudhuri R.R."/>
            <person name="La Ragione R."/>
            <person name="Hildebrand F."/>
            <person name="Pallen M.J."/>
        </authorList>
    </citation>
    <scope>NUCLEOTIDE SEQUENCE</scope>
    <source>
        <strain evidence="7">B5-657</strain>
    </source>
</reference>
<dbReference type="PANTHER" id="PTHR10000:SF8">
    <property type="entry name" value="HAD SUPERFAMILY HYDROLASE-LIKE, TYPE 3"/>
    <property type="match status" value="1"/>
</dbReference>
<feature type="transmembrane region" description="Helical" evidence="5">
    <location>
        <begin position="12"/>
        <end position="31"/>
    </location>
</feature>
<feature type="domain" description="Integral membrane bound transporter" evidence="6">
    <location>
        <begin position="25"/>
        <end position="158"/>
    </location>
</feature>
<comment type="subcellular location">
    <subcellularLocation>
        <location evidence="1">Membrane</location>
        <topology evidence="1">Multi-pass membrane protein</topology>
    </subcellularLocation>
</comment>
<dbReference type="Gene3D" id="3.30.1240.10">
    <property type="match status" value="1"/>
</dbReference>
<dbReference type="Pfam" id="PF08282">
    <property type="entry name" value="Hydrolase_3"/>
    <property type="match status" value="1"/>
</dbReference>
<proteinExistence type="predicted"/>
<evidence type="ECO:0000256" key="5">
    <source>
        <dbReference type="SAM" id="Phobius"/>
    </source>
</evidence>
<protein>
    <submittedName>
        <fullName evidence="7">HAD hydrolase family protein</fullName>
    </submittedName>
</protein>
<keyword evidence="7" id="KW-0378">Hydrolase</keyword>
<evidence type="ECO:0000313" key="8">
    <source>
        <dbReference type="Proteomes" id="UP000824229"/>
    </source>
</evidence>
<organism evidence="7 8">
    <name type="scientific">Candidatus Cellulosilyticum pullistercoris</name>
    <dbReference type="NCBI Taxonomy" id="2838521"/>
    <lineage>
        <taxon>Bacteria</taxon>
        <taxon>Bacillati</taxon>
        <taxon>Bacillota</taxon>
        <taxon>Clostridia</taxon>
        <taxon>Lachnospirales</taxon>
        <taxon>Cellulosilyticaceae</taxon>
        <taxon>Cellulosilyticum</taxon>
    </lineage>
</organism>
<evidence type="ECO:0000256" key="2">
    <source>
        <dbReference type="ARBA" id="ARBA00022692"/>
    </source>
</evidence>
<dbReference type="InterPro" id="IPR036412">
    <property type="entry name" value="HAD-like_sf"/>
</dbReference>
<reference evidence="7" key="2">
    <citation type="submission" date="2021-04" db="EMBL/GenBank/DDBJ databases">
        <authorList>
            <person name="Gilroy R."/>
        </authorList>
    </citation>
    <scope>NUCLEOTIDE SEQUENCE</scope>
    <source>
        <strain evidence="7">B5-657</strain>
    </source>
</reference>
<name>A0A9E2KD92_9FIRM</name>
<evidence type="ECO:0000256" key="1">
    <source>
        <dbReference type="ARBA" id="ARBA00004141"/>
    </source>
</evidence>
<gene>
    <name evidence="7" type="ORF">H9872_09785</name>
</gene>
<feature type="transmembrane region" description="Helical" evidence="5">
    <location>
        <begin position="138"/>
        <end position="158"/>
    </location>
</feature>
<dbReference type="GO" id="GO:0016791">
    <property type="term" value="F:phosphatase activity"/>
    <property type="evidence" value="ECO:0007669"/>
    <property type="project" value="TreeGrafter"/>
</dbReference>
<feature type="transmembrane region" description="Helical" evidence="5">
    <location>
        <begin position="65"/>
        <end position="85"/>
    </location>
</feature>
<dbReference type="AlphaFoldDB" id="A0A9E2KD92"/>
<dbReference type="InterPro" id="IPR023214">
    <property type="entry name" value="HAD_sf"/>
</dbReference>
<keyword evidence="3 5" id="KW-1133">Transmembrane helix</keyword>
<dbReference type="PANTHER" id="PTHR10000">
    <property type="entry name" value="PHOSPHOSERINE PHOSPHATASE"/>
    <property type="match status" value="1"/>
</dbReference>
<dbReference type="InterPro" id="IPR049453">
    <property type="entry name" value="Memb_transporter_dom"/>
</dbReference>
<dbReference type="Pfam" id="PF13515">
    <property type="entry name" value="FUSC_2"/>
    <property type="match status" value="1"/>
</dbReference>
<dbReference type="GO" id="GO:0000287">
    <property type="term" value="F:magnesium ion binding"/>
    <property type="evidence" value="ECO:0007669"/>
    <property type="project" value="TreeGrafter"/>
</dbReference>
<evidence type="ECO:0000313" key="7">
    <source>
        <dbReference type="EMBL" id="MBU3805030.1"/>
    </source>
</evidence>
<keyword evidence="4 5" id="KW-0472">Membrane</keyword>
<feature type="transmembrane region" description="Helical" evidence="5">
    <location>
        <begin position="91"/>
        <end position="109"/>
    </location>
</feature>
<evidence type="ECO:0000256" key="3">
    <source>
        <dbReference type="ARBA" id="ARBA00022989"/>
    </source>
</evidence>
<dbReference type="Proteomes" id="UP000824229">
    <property type="component" value="Unassembled WGS sequence"/>
</dbReference>
<dbReference type="EMBL" id="JAHLFQ010000230">
    <property type="protein sequence ID" value="MBU3805030.1"/>
    <property type="molecule type" value="Genomic_DNA"/>
</dbReference>
<dbReference type="GO" id="GO:0016020">
    <property type="term" value="C:membrane"/>
    <property type="evidence" value="ECO:0007669"/>
    <property type="project" value="UniProtKB-SubCell"/>
</dbReference>
<dbReference type="Gene3D" id="3.40.50.1000">
    <property type="entry name" value="HAD superfamily/HAD-like"/>
    <property type="match status" value="1"/>
</dbReference>
<sequence length="424" mass="49326">MSRKRKSLPPIGMRMIKSAVGVFLALVIYLLRGRQGAPFYTAISVLWCMQPYNSDARKNALQRTIGTIIGAVYGLIVIIIEYYLFPTPYEIVRYLLISLFIIPVLYTTVICNKKNASYFSCVVFLSITIVHITDANPYLFVFNRFLDTMIGIGLALLINSVRIPRKRRTDCLFVLELDDVLLKIQETMTSYSKIELNKMIDSGAKFTIATMRPPAALIPALQGIRIKLPVVAMDGAVLYDINENRFLKKYAMTYEEMETFVDFFHERDFHCFINVIIEDSVAIYYQEFKNPIEQKIYKQLRSSPYRNYIKGNPTKQGDTVYLMLIDTEERIEYLYKELKEAAYTESHKIIKYASNDYPGYMYIKVYNKEASKKNMIQHIQQKIELKEIVTLGEVEGIGNNRIEGKDCNEIVRNFKKVYEPYFWK</sequence>
<keyword evidence="2 5" id="KW-0812">Transmembrane</keyword>